<dbReference type="PROSITE" id="PS50931">
    <property type="entry name" value="HTH_LYSR"/>
    <property type="match status" value="1"/>
</dbReference>
<dbReference type="Gene3D" id="3.40.190.10">
    <property type="entry name" value="Periplasmic binding protein-like II"/>
    <property type="match status" value="2"/>
</dbReference>
<sequence length="289" mass="32057">MSLLKLKIIELVDRYKQVTAVAEALGMKQPTISFHMKRMESDWGIKLFEARSGRIYLTSAGKLLLPYARRIVALHAEAEAAIGELRDHERKLLRIGCTDSAAASLSREGRLARIGRLPGIRMTIVREDEDELFRRLESGALDLAFCGRRAFDPERLRSSELYVSPMMLLLPRNHPLKGLQGSDLAEQLPRYPFLEHAEPSLNKLVSPWLARTGVSRINGTFDSVELIVQAVSAGLGLAVLPECVLGESAQLAIAANMPDRPNDWVLYASWNAHEGNVGLAEQVVRTLAP</sequence>
<dbReference type="InterPro" id="IPR036390">
    <property type="entry name" value="WH_DNA-bd_sf"/>
</dbReference>
<dbReference type="Pfam" id="PF03466">
    <property type="entry name" value="LysR_substrate"/>
    <property type="match status" value="1"/>
</dbReference>
<evidence type="ECO:0000313" key="7">
    <source>
        <dbReference type="Proteomes" id="UP001596028"/>
    </source>
</evidence>
<feature type="domain" description="HTH lysR-type" evidence="5">
    <location>
        <begin position="1"/>
        <end position="58"/>
    </location>
</feature>
<dbReference type="InterPro" id="IPR036388">
    <property type="entry name" value="WH-like_DNA-bd_sf"/>
</dbReference>
<dbReference type="InterPro" id="IPR000847">
    <property type="entry name" value="LysR_HTH_N"/>
</dbReference>
<dbReference type="InterPro" id="IPR005119">
    <property type="entry name" value="LysR_subst-bd"/>
</dbReference>
<dbReference type="EMBL" id="JBHSEP010000001">
    <property type="protein sequence ID" value="MFC4596902.1"/>
    <property type="molecule type" value="Genomic_DNA"/>
</dbReference>
<comment type="caution">
    <text evidence="6">The sequence shown here is derived from an EMBL/GenBank/DDBJ whole genome shotgun (WGS) entry which is preliminary data.</text>
</comment>
<dbReference type="SUPFAM" id="SSF53850">
    <property type="entry name" value="Periplasmic binding protein-like II"/>
    <property type="match status" value="1"/>
</dbReference>
<accession>A0ABV9F7T1</accession>
<dbReference type="CDD" id="cd05466">
    <property type="entry name" value="PBP2_LTTR_substrate"/>
    <property type="match status" value="1"/>
</dbReference>
<dbReference type="Proteomes" id="UP001596028">
    <property type="component" value="Unassembled WGS sequence"/>
</dbReference>
<keyword evidence="2" id="KW-0805">Transcription regulation</keyword>
<evidence type="ECO:0000256" key="3">
    <source>
        <dbReference type="ARBA" id="ARBA00023125"/>
    </source>
</evidence>
<dbReference type="RefSeq" id="WP_378091504.1">
    <property type="nucleotide sequence ID" value="NZ_JBHSEP010000001.1"/>
</dbReference>
<keyword evidence="7" id="KW-1185">Reference proteome</keyword>
<keyword evidence="3" id="KW-0238">DNA-binding</keyword>
<evidence type="ECO:0000256" key="2">
    <source>
        <dbReference type="ARBA" id="ARBA00023015"/>
    </source>
</evidence>
<evidence type="ECO:0000313" key="6">
    <source>
        <dbReference type="EMBL" id="MFC4596902.1"/>
    </source>
</evidence>
<evidence type="ECO:0000259" key="5">
    <source>
        <dbReference type="PROSITE" id="PS50931"/>
    </source>
</evidence>
<reference evidence="7" key="1">
    <citation type="journal article" date="2019" name="Int. J. Syst. Evol. Microbiol.">
        <title>The Global Catalogue of Microorganisms (GCM) 10K type strain sequencing project: providing services to taxonomists for standard genome sequencing and annotation.</title>
        <authorList>
            <consortium name="The Broad Institute Genomics Platform"/>
            <consortium name="The Broad Institute Genome Sequencing Center for Infectious Disease"/>
            <person name="Wu L."/>
            <person name="Ma J."/>
        </authorList>
    </citation>
    <scope>NUCLEOTIDE SEQUENCE [LARGE SCALE GENOMIC DNA]</scope>
    <source>
        <strain evidence="7">CCUG 49571</strain>
    </source>
</reference>
<evidence type="ECO:0000256" key="4">
    <source>
        <dbReference type="ARBA" id="ARBA00023163"/>
    </source>
</evidence>
<keyword evidence="4" id="KW-0804">Transcription</keyword>
<dbReference type="PANTHER" id="PTHR30126:SF40">
    <property type="entry name" value="HTH-TYPE TRANSCRIPTIONAL REGULATOR GLTR"/>
    <property type="match status" value="1"/>
</dbReference>
<dbReference type="SUPFAM" id="SSF46785">
    <property type="entry name" value="Winged helix' DNA-binding domain"/>
    <property type="match status" value="1"/>
</dbReference>
<dbReference type="Gene3D" id="1.10.10.10">
    <property type="entry name" value="Winged helix-like DNA-binding domain superfamily/Winged helix DNA-binding domain"/>
    <property type="match status" value="1"/>
</dbReference>
<dbReference type="Pfam" id="PF00126">
    <property type="entry name" value="HTH_1"/>
    <property type="match status" value="1"/>
</dbReference>
<protein>
    <submittedName>
        <fullName evidence="6">LysR family transcriptional regulator</fullName>
    </submittedName>
</protein>
<evidence type="ECO:0000256" key="1">
    <source>
        <dbReference type="ARBA" id="ARBA00009437"/>
    </source>
</evidence>
<gene>
    <name evidence="6" type="ORF">ACFO3S_01520</name>
</gene>
<name>A0ABV9F7T1_9BACL</name>
<comment type="similarity">
    <text evidence="1">Belongs to the LysR transcriptional regulatory family.</text>
</comment>
<organism evidence="6 7">
    <name type="scientific">Cohnella hongkongensis</name>
    <dbReference type="NCBI Taxonomy" id="178337"/>
    <lineage>
        <taxon>Bacteria</taxon>
        <taxon>Bacillati</taxon>
        <taxon>Bacillota</taxon>
        <taxon>Bacilli</taxon>
        <taxon>Bacillales</taxon>
        <taxon>Paenibacillaceae</taxon>
        <taxon>Cohnella</taxon>
    </lineage>
</organism>
<dbReference type="PANTHER" id="PTHR30126">
    <property type="entry name" value="HTH-TYPE TRANSCRIPTIONAL REGULATOR"/>
    <property type="match status" value="1"/>
</dbReference>
<proteinExistence type="inferred from homology"/>